<dbReference type="AlphaFoldDB" id="A0A2X0KUK7"/>
<proteinExistence type="inferred from homology"/>
<dbReference type="Pfam" id="PF05057">
    <property type="entry name" value="DUF676"/>
    <property type="match status" value="1"/>
</dbReference>
<accession>A0A2X0KUK7</accession>
<organism evidence="4 5">
    <name type="scientific">Microbotryum saponariae</name>
    <dbReference type="NCBI Taxonomy" id="289078"/>
    <lineage>
        <taxon>Eukaryota</taxon>
        <taxon>Fungi</taxon>
        <taxon>Dikarya</taxon>
        <taxon>Basidiomycota</taxon>
        <taxon>Pucciniomycotina</taxon>
        <taxon>Microbotryomycetes</taxon>
        <taxon>Microbotryales</taxon>
        <taxon>Microbotryaceae</taxon>
        <taxon>Microbotryum</taxon>
    </lineage>
</organism>
<dbReference type="PANTHER" id="PTHR12482">
    <property type="entry name" value="LIPASE ROG1-RELATED-RELATED"/>
    <property type="match status" value="1"/>
</dbReference>
<feature type="transmembrane region" description="Helical" evidence="2">
    <location>
        <begin position="372"/>
        <end position="397"/>
    </location>
</feature>
<dbReference type="PANTHER" id="PTHR12482:SF62">
    <property type="entry name" value="LIPASE ROG1-RELATED"/>
    <property type="match status" value="1"/>
</dbReference>
<sequence length="586" mass="64822">MYTAHLLVVCHGLWGQTSHIAYICRSASEHVKALESAVGSTSARSSSKSFESTSSTQQSDEVKLVVLPAKLNEWTNTYDGIDICAERVVREIDQGVHHSQSEYFQELPILTHSVWGLTQKECERIAQDGGQVKRFSIVGYSLGGLVARYVLGLLESRSPSFFDDVKPVNFTAFASPWIGIPRYESVWSNVFRFLGARLLSRSGAQLYLTDRYLPSSLVEGNQQDATKRKSSSLRLFKTKEKAEPLLSVMADPRYSFYKALSKFERCDLYANTVNDRTVPYPTGAMETHDPFSLARAKAQKVAQERDNDDDAQIDIRDGGLEIELENDAAIIVSYRPIDAPVQPPVESKPKRRFRFRLPLLLRPTTYPFSRPVSLILIVFIPITLPATVLFLLGRFVLASGQSRRRILSERKEMGGGREGMLARVGVGLAEVAESVRADNPEYAAGLREDLSGRLSERSNGHAGKAVASASASAAYESDNDDQTGFPATLKFLGSYDGVGTPPFVRSMSPPTTASSAQERVPTDPILTAGQLDMLKHLNALPQLKKHLVFLPESRNSHGAIIARDLRFAQHKPGTKIIDSWAKNFVL</sequence>
<keyword evidence="2" id="KW-0472">Membrane</keyword>
<keyword evidence="5" id="KW-1185">Reference proteome</keyword>
<feature type="domain" description="DUF676" evidence="3">
    <location>
        <begin position="4"/>
        <end position="282"/>
    </location>
</feature>
<dbReference type="EMBL" id="FMWP01000014">
    <property type="protein sequence ID" value="SCZ89901.1"/>
    <property type="molecule type" value="Genomic_DNA"/>
</dbReference>
<protein>
    <submittedName>
        <fullName evidence="4">BZ3500_MvSof-1268-A1-R1_Chr1-3g01649 protein</fullName>
    </submittedName>
</protein>
<evidence type="ECO:0000259" key="3">
    <source>
        <dbReference type="Pfam" id="PF05057"/>
    </source>
</evidence>
<evidence type="ECO:0000313" key="4">
    <source>
        <dbReference type="EMBL" id="SCZ89901.1"/>
    </source>
</evidence>
<evidence type="ECO:0000256" key="2">
    <source>
        <dbReference type="SAM" id="Phobius"/>
    </source>
</evidence>
<reference evidence="5" key="1">
    <citation type="submission" date="2016-10" db="EMBL/GenBank/DDBJ databases">
        <authorList>
            <person name="Jeantristanb JTB J.-T."/>
            <person name="Ricardo R."/>
        </authorList>
    </citation>
    <scope>NUCLEOTIDE SEQUENCE [LARGE SCALE GENOMIC DNA]</scope>
</reference>
<dbReference type="InterPro" id="IPR029058">
    <property type="entry name" value="AB_hydrolase_fold"/>
</dbReference>
<name>A0A2X0KUK7_9BASI</name>
<dbReference type="InterPro" id="IPR044294">
    <property type="entry name" value="Lipase-like"/>
</dbReference>
<keyword evidence="2" id="KW-0812">Transmembrane</keyword>
<keyword evidence="2" id="KW-1133">Transmembrane helix</keyword>
<evidence type="ECO:0000256" key="1">
    <source>
        <dbReference type="ARBA" id="ARBA00007920"/>
    </source>
</evidence>
<dbReference type="Gene3D" id="3.40.50.1820">
    <property type="entry name" value="alpha/beta hydrolase"/>
    <property type="match status" value="1"/>
</dbReference>
<dbReference type="STRING" id="289078.A0A2X0KUK7"/>
<dbReference type="SUPFAM" id="SSF53474">
    <property type="entry name" value="alpha/beta-Hydrolases"/>
    <property type="match status" value="1"/>
</dbReference>
<evidence type="ECO:0000313" key="5">
    <source>
        <dbReference type="Proteomes" id="UP000249723"/>
    </source>
</evidence>
<gene>
    <name evidence="4" type="ORF">BZ3500_MVSOF-1268-A1-R1_CHR1-3G01649</name>
</gene>
<dbReference type="InterPro" id="IPR007751">
    <property type="entry name" value="DUF676_lipase-like"/>
</dbReference>
<comment type="similarity">
    <text evidence="1">Belongs to the putative lipase ROG1 family.</text>
</comment>
<dbReference type="Proteomes" id="UP000249723">
    <property type="component" value="Unassembled WGS sequence"/>
</dbReference>
<dbReference type="OrthoDB" id="273452at2759"/>